<name>A0A9P6XEU8_RHIOR</name>
<dbReference type="GO" id="GO:1990817">
    <property type="term" value="F:poly(A) RNA polymerase activity"/>
    <property type="evidence" value="ECO:0007669"/>
    <property type="project" value="UniProtKB-EC"/>
</dbReference>
<evidence type="ECO:0000256" key="5">
    <source>
        <dbReference type="ARBA" id="ARBA00022679"/>
    </source>
</evidence>
<evidence type="ECO:0000256" key="6">
    <source>
        <dbReference type="ARBA" id="ARBA00022723"/>
    </source>
</evidence>
<proteinExistence type="inferred from homology"/>
<comment type="cofactor">
    <cofactor evidence="2">
        <name>Mg(2+)</name>
        <dbReference type="ChEBI" id="CHEBI:18420"/>
    </cofactor>
</comment>
<keyword evidence="6" id="KW-0479">Metal-binding</keyword>
<feature type="domain" description="PAP-associated" evidence="9">
    <location>
        <begin position="155"/>
        <end position="212"/>
    </location>
</feature>
<keyword evidence="5" id="KW-0808">Transferase</keyword>
<dbReference type="GO" id="GO:0031123">
    <property type="term" value="P:RNA 3'-end processing"/>
    <property type="evidence" value="ECO:0007669"/>
    <property type="project" value="TreeGrafter"/>
</dbReference>
<feature type="transmembrane region" description="Helical" evidence="8">
    <location>
        <begin position="266"/>
        <end position="288"/>
    </location>
</feature>
<dbReference type="InterPro" id="IPR002058">
    <property type="entry name" value="PAP_assoc"/>
</dbReference>
<dbReference type="Gene3D" id="1.10.1410.10">
    <property type="match status" value="1"/>
</dbReference>
<keyword evidence="8" id="KW-0472">Membrane</keyword>
<dbReference type="Pfam" id="PF03828">
    <property type="entry name" value="PAP_assoc"/>
    <property type="match status" value="1"/>
</dbReference>
<evidence type="ECO:0000259" key="9">
    <source>
        <dbReference type="Pfam" id="PF03828"/>
    </source>
</evidence>
<reference evidence="11" key="1">
    <citation type="journal article" date="2020" name="Microb. Genom.">
        <title>Genetic diversity of clinical and environmental Mucorales isolates obtained from an investigation of mucormycosis cases among solid organ transplant recipients.</title>
        <authorList>
            <person name="Nguyen M.H."/>
            <person name="Kaul D."/>
            <person name="Muto C."/>
            <person name="Cheng S.J."/>
            <person name="Richter R.A."/>
            <person name="Bruno V.M."/>
            <person name="Liu G."/>
            <person name="Beyhan S."/>
            <person name="Sundermann A.J."/>
            <person name="Mounaud S."/>
            <person name="Pasculle A.W."/>
            <person name="Nierman W.C."/>
            <person name="Driscoll E."/>
            <person name="Cumbie R."/>
            <person name="Clancy C.J."/>
            <person name="Dupont C.L."/>
        </authorList>
    </citation>
    <scope>NUCLEOTIDE SEQUENCE</scope>
    <source>
        <strain evidence="11">GL11</strain>
    </source>
</reference>
<keyword evidence="8" id="KW-1133">Transmembrane helix</keyword>
<evidence type="ECO:0000256" key="1">
    <source>
        <dbReference type="ARBA" id="ARBA00001936"/>
    </source>
</evidence>
<evidence type="ECO:0000256" key="4">
    <source>
        <dbReference type="ARBA" id="ARBA00012388"/>
    </source>
</evidence>
<comment type="similarity">
    <text evidence="3">Belongs to the DNA polymerase type-B-like family.</text>
</comment>
<dbReference type="Pfam" id="PF22600">
    <property type="entry name" value="MTPAP-like_central"/>
    <property type="match status" value="1"/>
</dbReference>
<keyword evidence="12" id="KW-1185">Reference proteome</keyword>
<dbReference type="EMBL" id="JAANQT010000308">
    <property type="protein sequence ID" value="KAG1312183.1"/>
    <property type="molecule type" value="Genomic_DNA"/>
</dbReference>
<feature type="transmembrane region" description="Helical" evidence="8">
    <location>
        <begin position="304"/>
        <end position="322"/>
    </location>
</feature>
<keyword evidence="7" id="KW-0460">Magnesium</keyword>
<dbReference type="OrthoDB" id="2274644at2759"/>
<accession>A0A9P6XEU8</accession>
<protein>
    <recommendedName>
        <fullName evidence="4">polynucleotide adenylyltransferase</fullName>
        <ecNumber evidence="4">2.7.7.19</ecNumber>
    </recommendedName>
</protein>
<evidence type="ECO:0000256" key="2">
    <source>
        <dbReference type="ARBA" id="ARBA00001946"/>
    </source>
</evidence>
<evidence type="ECO:0000259" key="10">
    <source>
        <dbReference type="Pfam" id="PF22600"/>
    </source>
</evidence>
<evidence type="ECO:0000313" key="12">
    <source>
        <dbReference type="Proteomes" id="UP000716291"/>
    </source>
</evidence>
<dbReference type="SUPFAM" id="SSF81301">
    <property type="entry name" value="Nucleotidyltransferase"/>
    <property type="match status" value="1"/>
</dbReference>
<dbReference type="GO" id="GO:0010605">
    <property type="term" value="P:negative regulation of macromolecule metabolic process"/>
    <property type="evidence" value="ECO:0007669"/>
    <property type="project" value="UniProtKB-ARBA"/>
</dbReference>
<feature type="domain" description="Poly(A) RNA polymerase mitochondrial-like central palm" evidence="10">
    <location>
        <begin position="5"/>
        <end position="62"/>
    </location>
</feature>
<feature type="transmembrane region" description="Helical" evidence="8">
    <location>
        <begin position="343"/>
        <end position="364"/>
    </location>
</feature>
<dbReference type="GO" id="GO:0046872">
    <property type="term" value="F:metal ion binding"/>
    <property type="evidence" value="ECO:0007669"/>
    <property type="project" value="UniProtKB-KW"/>
</dbReference>
<evidence type="ECO:0000256" key="7">
    <source>
        <dbReference type="ARBA" id="ARBA00022842"/>
    </source>
</evidence>
<evidence type="ECO:0000256" key="3">
    <source>
        <dbReference type="ARBA" id="ARBA00008593"/>
    </source>
</evidence>
<evidence type="ECO:0000313" key="11">
    <source>
        <dbReference type="EMBL" id="KAG1312183.1"/>
    </source>
</evidence>
<gene>
    <name evidence="11" type="ORF">G6F64_003222</name>
</gene>
<keyword evidence="8" id="KW-0812">Transmembrane</keyword>
<dbReference type="EC" id="2.7.7.19" evidence="4"/>
<dbReference type="PANTHER" id="PTHR12271">
    <property type="entry name" value="POLY A POLYMERASE CID PAP -RELATED"/>
    <property type="match status" value="1"/>
</dbReference>
<sequence length="471" mass="53686">MLTCIQTLALVLEKGGLEVTKIITNAKVPIAKVWDPKLKLACDFNINNTLALQNTKMIKTYVAIDPRVRPLILFIKHWARHRNIDDAADGGTISTYTWICMVIHFLQTRQPPILPNLHGIPHSLSPDNLVIHGHNTSFCDDLTKLQEFGRANRETLGGLLYAFFRKFGFEFDYRQQVISIRSGRILTRKEKGWDQGLEGQQLLCVEEPFDVQRNLGNSANEEAVKGLILEFQRAVHVILETKGNLKNVSNWLIFAWNRISRANKAILIMSLLLVMIQIIATIIVLAIGNSNKIETPRCAEPLELYLIIYVIRVGLSLPLIIYQHLSRRQPSDQQQSSNLMSGWAYRFKSLLDLFAILWFIVVAMRAFNINVSTLAEGGSKEDLAKIPVFIYKTISEVDTPSSSSTTENTKLKRKPSFTRRWMKRRQSTTTKEEQEPSKIDNLTISRSEDAVCSICLSEYENNDLLCKLWQV</sequence>
<dbReference type="AlphaFoldDB" id="A0A9P6XEU8"/>
<dbReference type="SUPFAM" id="SSF81631">
    <property type="entry name" value="PAP/OAS1 substrate-binding domain"/>
    <property type="match status" value="1"/>
</dbReference>
<dbReference type="InterPro" id="IPR054708">
    <property type="entry name" value="MTPAP-like_central"/>
</dbReference>
<dbReference type="InterPro" id="IPR043519">
    <property type="entry name" value="NT_sf"/>
</dbReference>
<comment type="caution">
    <text evidence="11">The sequence shown here is derived from an EMBL/GenBank/DDBJ whole genome shotgun (WGS) entry which is preliminary data.</text>
</comment>
<dbReference type="Proteomes" id="UP000716291">
    <property type="component" value="Unassembled WGS sequence"/>
</dbReference>
<evidence type="ECO:0000256" key="8">
    <source>
        <dbReference type="SAM" id="Phobius"/>
    </source>
</evidence>
<dbReference type="PANTHER" id="PTHR12271:SF113">
    <property type="entry name" value="POLY(A) RNA POLYMERASE CID11"/>
    <property type="match status" value="1"/>
</dbReference>
<comment type="cofactor">
    <cofactor evidence="1">
        <name>Mn(2+)</name>
        <dbReference type="ChEBI" id="CHEBI:29035"/>
    </cofactor>
</comment>
<organism evidence="11 12">
    <name type="scientific">Rhizopus oryzae</name>
    <name type="common">Mucormycosis agent</name>
    <name type="synonym">Rhizopus arrhizus var. delemar</name>
    <dbReference type="NCBI Taxonomy" id="64495"/>
    <lineage>
        <taxon>Eukaryota</taxon>
        <taxon>Fungi</taxon>
        <taxon>Fungi incertae sedis</taxon>
        <taxon>Mucoromycota</taxon>
        <taxon>Mucoromycotina</taxon>
        <taxon>Mucoromycetes</taxon>
        <taxon>Mucorales</taxon>
        <taxon>Mucorineae</taxon>
        <taxon>Rhizopodaceae</taxon>
        <taxon>Rhizopus</taxon>
    </lineage>
</organism>